<evidence type="ECO:0000313" key="2">
    <source>
        <dbReference type="EMBL" id="MCP1101498.1"/>
    </source>
</evidence>
<evidence type="ECO:0000256" key="1">
    <source>
        <dbReference type="SAM" id="MobiDB-lite"/>
    </source>
</evidence>
<proteinExistence type="predicted"/>
<reference evidence="2 3" key="1">
    <citation type="journal article" date="2022" name="Genome Biol. Evol.">
        <title>Host diet, physiology and behaviors set the stage for Lachnospiraceae cladogenesis.</title>
        <authorList>
            <person name="Vera-Ponce De Leon A."/>
            <person name="Schneider M."/>
            <person name="Jahnes B.C."/>
            <person name="Sadowski V."/>
            <person name="Camuy-Velez L.A."/>
            <person name="Duan J."/>
            <person name="Sabree Z.L."/>
        </authorList>
    </citation>
    <scope>NUCLEOTIDE SEQUENCE [LARGE SCALE GENOMIC DNA]</scope>
    <source>
        <strain evidence="2 3">PAL113</strain>
    </source>
</reference>
<evidence type="ECO:0000313" key="3">
    <source>
        <dbReference type="Proteomes" id="UP001523566"/>
    </source>
</evidence>
<dbReference type="EMBL" id="JAMZFW010000003">
    <property type="protein sequence ID" value="MCP1101498.1"/>
    <property type="molecule type" value="Genomic_DNA"/>
</dbReference>
<sequence>MYGGLAGLPMQKNIQSRTINAENPKGEKGKGGRSASHLGPSRKGNPCLRQIAPGKTVTLAEIEGAGIINHIWVTVDNKTTDADCFVLRDLVIRMYWDDEDVPSVESPLGDFFCCGFARECNVNSLPIAVIPNRGFNSYFQMPFHSKAKITLENQHENEIPAFFYQIDYNLHDSLPEDIAYFHAKWRRQRITNIGEDYVIVDGIKGKGHYVGTYIALSTLERYWWGEGEVKFFLDGDDPYPTICGTGMEDYFGGSWSFAHQELGKTVEQTYNSMYLGYPYYSKNDELIHNPYHNDDCPPMRGFYRWHIEDPIYFEEDLKVTVQQIGVSYKGLFERQDDLASVAYWYQSEPHCPFDKLMSKEERWPR</sequence>
<dbReference type="Gene3D" id="2.60.120.1390">
    <property type="match status" value="1"/>
</dbReference>
<gene>
    <name evidence="2" type="ORF">NK125_03600</name>
</gene>
<keyword evidence="3" id="KW-1185">Reference proteome</keyword>
<protein>
    <submittedName>
        <fullName evidence="2">DUF2961 domain-containing protein</fullName>
    </submittedName>
</protein>
<organism evidence="2 3">
    <name type="scientific">Aequitasia blattaphilus</name>
    <dbReference type="NCBI Taxonomy" id="2949332"/>
    <lineage>
        <taxon>Bacteria</taxon>
        <taxon>Bacillati</taxon>
        <taxon>Bacillota</taxon>
        <taxon>Clostridia</taxon>
        <taxon>Lachnospirales</taxon>
        <taxon>Lachnospiraceae</taxon>
        <taxon>Aequitasia</taxon>
    </lineage>
</organism>
<dbReference type="Proteomes" id="UP001523566">
    <property type="component" value="Unassembled WGS sequence"/>
</dbReference>
<feature type="region of interest" description="Disordered" evidence="1">
    <location>
        <begin position="19"/>
        <end position="46"/>
    </location>
</feature>
<name>A0ABT1E6N8_9FIRM</name>
<comment type="caution">
    <text evidence="2">The sequence shown here is derived from an EMBL/GenBank/DDBJ whole genome shotgun (WGS) entry which is preliminary data.</text>
</comment>
<dbReference type="Pfam" id="PF11175">
    <property type="entry name" value="DUF2961"/>
    <property type="match status" value="1"/>
</dbReference>
<accession>A0ABT1E6N8</accession>
<dbReference type="InterPro" id="IPR021345">
    <property type="entry name" value="DUF2961"/>
</dbReference>